<reference evidence="1 2" key="1">
    <citation type="submission" date="2020-07" db="EMBL/GenBank/DDBJ databases">
        <title>Sequencing the genomes of 1000 actinobacteria strains.</title>
        <authorList>
            <person name="Klenk H.-P."/>
        </authorList>
    </citation>
    <scope>NUCLEOTIDE SEQUENCE [LARGE SCALE GENOMIC DNA]</scope>
    <source>
        <strain evidence="1 2">DSM 29531</strain>
    </source>
</reference>
<dbReference type="InterPro" id="IPR002591">
    <property type="entry name" value="Phosphodiest/P_Trfase"/>
</dbReference>
<dbReference type="InterPro" id="IPR017850">
    <property type="entry name" value="Alkaline_phosphatase_core_sf"/>
</dbReference>
<name>A0A853DGB5_9MICO</name>
<evidence type="ECO:0000313" key="1">
    <source>
        <dbReference type="EMBL" id="NYJ74999.1"/>
    </source>
</evidence>
<gene>
    <name evidence="1" type="ORF">HNR15_001962</name>
</gene>
<comment type="caution">
    <text evidence="1">The sequence shown here is derived from an EMBL/GenBank/DDBJ whole genome shotgun (WGS) entry which is preliminary data.</text>
</comment>
<dbReference type="SUPFAM" id="SSF53649">
    <property type="entry name" value="Alkaline phosphatase-like"/>
    <property type="match status" value="1"/>
</dbReference>
<dbReference type="GO" id="GO:0016787">
    <property type="term" value="F:hydrolase activity"/>
    <property type="evidence" value="ECO:0007669"/>
    <property type="project" value="UniProtKB-ARBA"/>
</dbReference>
<dbReference type="Gene3D" id="3.40.720.10">
    <property type="entry name" value="Alkaline Phosphatase, subunit A"/>
    <property type="match status" value="1"/>
</dbReference>
<dbReference type="Proteomes" id="UP000571817">
    <property type="component" value="Unassembled WGS sequence"/>
</dbReference>
<sequence>MTFPGAVLPSYDERGLVGVLPRLVASLGVRLPGEPPVAPLPPARRAVVVLVDGLGWEQLRARGGHAPFLRRALAGAAEIAEPLTAGFPSTTATSMGGFGTGCGPGVHGLVAYQVRAPGARYVFNELTWQGGPDPLEWQPRPTVFEQATAAGAHVTMVGPDHFDGSGLTTAALRGARFVGKEELSGRVDAALAALRAAPADDPALLYLYWGEVDKAGHVHGCDSWQWGDELELLDRELARLHAALPSGTSLTITADHGMVDIPADARIDVVHDPDLRDGVHLVGGELRAPQVYCLPGAADTVLAAWRERLAASAWVLSREEAVAAGLFGPVLDRVLPRFGEVIVAMHAPAGVFDSRVMTPRVSGLVGQHGSLTAAEQLVPFVHLPA</sequence>
<organism evidence="1 2">
    <name type="scientific">Allobranchiibius huperziae</name>
    <dbReference type="NCBI Taxonomy" id="1874116"/>
    <lineage>
        <taxon>Bacteria</taxon>
        <taxon>Bacillati</taxon>
        <taxon>Actinomycetota</taxon>
        <taxon>Actinomycetes</taxon>
        <taxon>Micrococcales</taxon>
        <taxon>Dermacoccaceae</taxon>
        <taxon>Allobranchiibius</taxon>
    </lineage>
</organism>
<keyword evidence="2" id="KW-1185">Reference proteome</keyword>
<evidence type="ECO:0000313" key="2">
    <source>
        <dbReference type="Proteomes" id="UP000571817"/>
    </source>
</evidence>
<dbReference type="Pfam" id="PF01663">
    <property type="entry name" value="Phosphodiest"/>
    <property type="match status" value="1"/>
</dbReference>
<dbReference type="EMBL" id="JACCFW010000001">
    <property type="protein sequence ID" value="NYJ74999.1"/>
    <property type="molecule type" value="Genomic_DNA"/>
</dbReference>
<protein>
    <recommendedName>
        <fullName evidence="3">Alkaline phosphatase family protein</fullName>
    </recommendedName>
</protein>
<accession>A0A853DGB5</accession>
<dbReference type="PANTHER" id="PTHR10151:SF120">
    <property type="entry name" value="BIS(5'-ADENOSYL)-TRIPHOSPHATASE"/>
    <property type="match status" value="1"/>
</dbReference>
<proteinExistence type="predicted"/>
<dbReference type="AlphaFoldDB" id="A0A853DGB5"/>
<evidence type="ECO:0008006" key="3">
    <source>
        <dbReference type="Google" id="ProtNLM"/>
    </source>
</evidence>
<dbReference type="PANTHER" id="PTHR10151">
    <property type="entry name" value="ECTONUCLEOTIDE PYROPHOSPHATASE/PHOSPHODIESTERASE"/>
    <property type="match status" value="1"/>
</dbReference>
<dbReference type="RefSeq" id="WP_343048492.1">
    <property type="nucleotide sequence ID" value="NZ_JACCFW010000001.1"/>
</dbReference>